<dbReference type="Pfam" id="PF07703">
    <property type="entry name" value="A2M_BRD"/>
    <property type="match status" value="1"/>
</dbReference>
<dbReference type="InterPro" id="IPR021868">
    <property type="entry name" value="Alpha_2_Macroglob_MG3"/>
</dbReference>
<comment type="caution">
    <text evidence="6">The sequence shown here is derived from an EMBL/GenBank/DDBJ whole genome shotgun (WGS) entry which is preliminary data.</text>
</comment>
<dbReference type="PANTHER" id="PTHR40094:SF1">
    <property type="entry name" value="UBIQUITIN DOMAIN-CONTAINING PROTEIN"/>
    <property type="match status" value="1"/>
</dbReference>
<proteinExistence type="inferred from homology"/>
<sequence>MRSKNKYSKKSSTTQKTNNVTGKTQQRWHKKLLIIASIILLVFVAAGILLWNSFSYDKNATIYTSSVAAPTESTFTDDNYMLFSTKSDIPDVNNDRSLTPASNLIISYSLKSGDYAPVFNMNITDADLINEVKISPFIRGNWRFLADNSLLFTPETPWPADTKFTVKINEDLFNKDVKIDTNKVSFKTPEITAKVDSFNVYSAPNDKKSVIGIAVISFNYEINTKDFKDKISLKIDDEKLDFSVKFDRFHRTAFITSAPVSVTTEPQIMRLKLNRVPALDGKSDTKKITANLTIEASDNIFKVASLSTVVVNDNDGNAQQLILANTTVAAKSEKDLSNYMSVYLLPEFYDDEEKQNDTPHDWKADEVTDKVLSESKEIKITPTNFATPKGIYQYAYSYDVSESTKRYLYVSIKAGAESKSGFEMKNGLNTIMQVPYPAPSVTIAGSGALLSLSGNQKLGLVAQGGVKTAYVNLYKVKTEEVNHLISQTYNIFSPDIEFKSWSFGVYDMSVVFQKRISFANSSMKRNSYASLDLGDYLDRTYNENTGIFVIQTGFSENSAEYNDKRLILLTDLGIIRKTNLNETSDVFVSNLSSGLPAKDVKIDVLGRNGNAIWSGLTDKNGHVEIPAFPWSEYRNAKEPVAIVARQKNDISFIPYNAYNQQVEYSKFDIDGTYQSSMTPLNAYIFSDRGIYRPGEQVVLSGIVKNKSFKSLSGIPVRLQVRDSMGKIVIDKSFSLTADGMFDIKHTISEDSGLGTWNAYLYSLNSNGTLDDMLGSAYFEVQEFVPDTMEINANIVGKSQESWLALNNVKANVSLRNLFGTPATNKRISVTATLTPADYSFDEFKGYVFTPNFISGTGLADGVSRYSKTYTEELPDLRTDNNGNAEINVKLQDNIPDGTYILNLSIQGFEADSGKSVQTNVSTRASDAKYLIGWKASADLDYINKNSERKINIVAVDHTGKQASVDGLKLHIIKKEEQTSLVKDYSNNYKYQTVSHEEQISEQNINISESGYELSLDTKNAGNYVMRITDAADKVLANAEYYVIDDKNQSMTVDTPAELKIKLNKQEYKSGEDIAINITAPYAGAGLITIERDKIYAYKWFKMDTTSSVQRITIPKGFEGTGYINVSFVRDIKSKDIFTSPYAYAVEPFSSDVSSHKIDINIDAPKKISGNELEIKYSTNKDAKIMIFAINEGILQVAKYNIPNPISYFFQKAALQVNTYQILSLLLPEYNILKEYAKTGGGDYYGDGALKPILKNPFGRKQQPSVAFYSGIKEVKANTSESVKFIIPEYFDGTLRVFAVAANTDAVGSNNTEVVVQSPLIISTSVPAAVAPEDTFKINTVISNLTEEDTATNAKIEIKSTGGIEIKDQPEKETIIPVGSEKLVKFDAAVKDNLGNSEINITAKMLNDKGTITAERTSQSNISVRPITPYTTNIISGKLSSDSVEIRKFKKDFYKDFASQRLYISGTNSAMALPLVEFLSKYEYPCTEQLVSTTIPYVLMPEDDFLGTNYEDSSKKISTTINTLKNRQNEDGSFNLWAETYNEHSYQNQVDADTVKLTAYVVEFLTLAKNSGFSIPEDMLSRGIGYLRTFAGETITNNEYAAAAAQAIYVISENGYVTTSYIDNFVQYANEHIKGWESELIGAYIASAYKLLKQDDLADKLIKKYEMSKDADFENYSIFDSNVSDDAMYFYLTNKYFSQSEIGESDLIQSYIKSGYYSTYPSATIIMALADTRKEKVISLPDINIKTDSSLAVRKEIKNNAIVAEIPLDATNIEITCKTCDEASSLTYTLLQQGYQKEVASESNGIEIIREYYDSNDKRITSGNIGDIITVKIFVRTRGGVDNIDDVVISDLLPGGFIPETNSIVGDANFWEIREDRVLIYTNLNRTEKTFQYKAQLGTEGSFRVPSINAEAMYNPQIKATGDVGTFTVANATN</sequence>
<dbReference type="InterPro" id="IPR041462">
    <property type="entry name" value="Bact_A2M_MG6"/>
</dbReference>
<protein>
    <submittedName>
        <fullName evidence="6">Alpha-2-macroglobulin family protein</fullName>
    </submittedName>
</protein>
<feature type="transmembrane region" description="Helical" evidence="3">
    <location>
        <begin position="32"/>
        <end position="51"/>
    </location>
</feature>
<evidence type="ECO:0000313" key="7">
    <source>
        <dbReference type="Proteomes" id="UP000824142"/>
    </source>
</evidence>
<reference evidence="6" key="2">
    <citation type="journal article" date="2021" name="PeerJ">
        <title>Extensive microbial diversity within the chicken gut microbiome revealed by metagenomics and culture.</title>
        <authorList>
            <person name="Gilroy R."/>
            <person name="Ravi A."/>
            <person name="Getino M."/>
            <person name="Pursley I."/>
            <person name="Horton D.L."/>
            <person name="Alikhan N.F."/>
            <person name="Baker D."/>
            <person name="Gharbi K."/>
            <person name="Hall N."/>
            <person name="Watson M."/>
            <person name="Adriaenssens E.M."/>
            <person name="Foster-Nyarko E."/>
            <person name="Jarju S."/>
            <person name="Secka A."/>
            <person name="Antonio M."/>
            <person name="Oren A."/>
            <person name="Chaudhuri R.R."/>
            <person name="La Ragione R."/>
            <person name="Hildebrand F."/>
            <person name="Pallen M.J."/>
        </authorList>
    </citation>
    <scope>NUCLEOTIDE SEQUENCE</scope>
    <source>
        <strain evidence="6">CHK136-897</strain>
    </source>
</reference>
<evidence type="ECO:0000256" key="3">
    <source>
        <dbReference type="SAM" id="Phobius"/>
    </source>
</evidence>
<name>A0A9D1SMG6_9PROT</name>
<dbReference type="InterPro" id="IPR008930">
    <property type="entry name" value="Terpenoid_cyclase/PrenylTrfase"/>
</dbReference>
<feature type="compositionally biased region" description="Low complexity" evidence="2">
    <location>
        <begin position="10"/>
        <end position="21"/>
    </location>
</feature>
<keyword evidence="3" id="KW-0472">Membrane</keyword>
<organism evidence="6 7">
    <name type="scientific">Candidatus Enterousia avicola</name>
    <dbReference type="NCBI Taxonomy" id="2840787"/>
    <lineage>
        <taxon>Bacteria</taxon>
        <taxon>Pseudomonadati</taxon>
        <taxon>Pseudomonadota</taxon>
        <taxon>Alphaproteobacteria</taxon>
        <taxon>Candidatus Enterousia</taxon>
    </lineage>
</organism>
<dbReference type="SMART" id="SM01360">
    <property type="entry name" value="A2M"/>
    <property type="match status" value="1"/>
</dbReference>
<dbReference type="Proteomes" id="UP000824142">
    <property type="component" value="Unassembled WGS sequence"/>
</dbReference>
<keyword evidence="3" id="KW-0812">Transmembrane</keyword>
<dbReference type="Pfam" id="PF11974">
    <property type="entry name" value="bMG3"/>
    <property type="match status" value="1"/>
</dbReference>
<gene>
    <name evidence="6" type="ORF">IAC63_00265</name>
</gene>
<dbReference type="InterPro" id="IPR051802">
    <property type="entry name" value="YfhM-like"/>
</dbReference>
<dbReference type="SMART" id="SM01359">
    <property type="entry name" value="A2M_N_2"/>
    <property type="match status" value="1"/>
</dbReference>
<dbReference type="Gene3D" id="2.60.40.1930">
    <property type="match status" value="1"/>
</dbReference>
<comment type="similarity">
    <text evidence="1">Belongs to the protease inhibitor I39 (alpha-2-macroglobulin) family. Bacterial alpha-2-macroglobulin subfamily.</text>
</comment>
<reference evidence="6" key="1">
    <citation type="submission" date="2020-10" db="EMBL/GenBank/DDBJ databases">
        <authorList>
            <person name="Gilroy R."/>
        </authorList>
    </citation>
    <scope>NUCLEOTIDE SEQUENCE</scope>
    <source>
        <strain evidence="6">CHK136-897</strain>
    </source>
</reference>
<dbReference type="InterPro" id="IPR001599">
    <property type="entry name" value="Macroglobln_a2"/>
</dbReference>
<dbReference type="Pfam" id="PF00207">
    <property type="entry name" value="A2M"/>
    <property type="match status" value="1"/>
</dbReference>
<evidence type="ECO:0000256" key="2">
    <source>
        <dbReference type="SAM" id="MobiDB-lite"/>
    </source>
</evidence>
<evidence type="ECO:0000313" key="6">
    <source>
        <dbReference type="EMBL" id="HIU65063.1"/>
    </source>
</evidence>
<dbReference type="Pfam" id="PF17962">
    <property type="entry name" value="bMG6"/>
    <property type="match status" value="1"/>
</dbReference>
<dbReference type="InterPro" id="IPR041246">
    <property type="entry name" value="Bact_MG10"/>
</dbReference>
<dbReference type="Pfam" id="PF17973">
    <property type="entry name" value="bMG10"/>
    <property type="match status" value="1"/>
</dbReference>
<evidence type="ECO:0000259" key="4">
    <source>
        <dbReference type="SMART" id="SM01359"/>
    </source>
</evidence>
<dbReference type="PANTHER" id="PTHR40094">
    <property type="entry name" value="ALPHA-2-MACROGLOBULIN HOMOLOG"/>
    <property type="match status" value="1"/>
</dbReference>
<feature type="domain" description="Alpha-2-macroglobulin" evidence="5">
    <location>
        <begin position="1265"/>
        <end position="1355"/>
    </location>
</feature>
<dbReference type="Gene3D" id="2.60.40.3710">
    <property type="match status" value="1"/>
</dbReference>
<dbReference type="Pfam" id="PF01835">
    <property type="entry name" value="MG2"/>
    <property type="match status" value="1"/>
</dbReference>
<accession>A0A9D1SMG6</accession>
<dbReference type="SUPFAM" id="SSF48239">
    <property type="entry name" value="Terpenoid cyclases/Protein prenyltransferases"/>
    <property type="match status" value="1"/>
</dbReference>
<dbReference type="GO" id="GO:0004866">
    <property type="term" value="F:endopeptidase inhibitor activity"/>
    <property type="evidence" value="ECO:0007669"/>
    <property type="project" value="InterPro"/>
</dbReference>
<dbReference type="InterPro" id="IPR002890">
    <property type="entry name" value="MG2"/>
</dbReference>
<keyword evidence="3" id="KW-1133">Transmembrane helix</keyword>
<dbReference type="InterPro" id="IPR011625">
    <property type="entry name" value="A2M_N_BRD"/>
</dbReference>
<feature type="region of interest" description="Disordered" evidence="2">
    <location>
        <begin position="1"/>
        <end position="22"/>
    </location>
</feature>
<feature type="domain" description="Alpha-2-macroglobulin bait region" evidence="4">
    <location>
        <begin position="1058"/>
        <end position="1196"/>
    </location>
</feature>
<evidence type="ECO:0000259" key="5">
    <source>
        <dbReference type="SMART" id="SM01360"/>
    </source>
</evidence>
<dbReference type="EMBL" id="DVNO01000002">
    <property type="protein sequence ID" value="HIU65063.1"/>
    <property type="molecule type" value="Genomic_DNA"/>
</dbReference>
<evidence type="ECO:0000256" key="1">
    <source>
        <dbReference type="ARBA" id="ARBA00010556"/>
    </source>
</evidence>
<dbReference type="Gene3D" id="1.50.10.20">
    <property type="match status" value="1"/>
</dbReference>